<keyword evidence="3" id="KW-1185">Reference proteome</keyword>
<comment type="caution">
    <text evidence="2">The sequence shown here is derived from an EMBL/GenBank/DDBJ whole genome shotgun (WGS) entry which is preliminary data.</text>
</comment>
<reference evidence="2 3" key="1">
    <citation type="submission" date="2014-12" db="EMBL/GenBank/DDBJ databases">
        <title>Draft genome sequences of 29 type strains of Enterococci.</title>
        <authorList>
            <person name="Zhong Z."/>
            <person name="Sun Z."/>
            <person name="Liu W."/>
            <person name="Zhang W."/>
            <person name="Zhang H."/>
        </authorList>
    </citation>
    <scope>NUCLEOTIDE SEQUENCE [LARGE SCALE GENOMIC DNA]</scope>
    <source>
        <strain evidence="2 3">DSM 17029</strain>
    </source>
</reference>
<keyword evidence="1" id="KW-1133">Transmembrane helix</keyword>
<organism evidence="2 3">
    <name type="scientific">Enterococcus canis</name>
    <dbReference type="NCBI Taxonomy" id="214095"/>
    <lineage>
        <taxon>Bacteria</taxon>
        <taxon>Bacillati</taxon>
        <taxon>Bacillota</taxon>
        <taxon>Bacilli</taxon>
        <taxon>Lactobacillales</taxon>
        <taxon>Enterococcaceae</taxon>
        <taxon>Enterococcus</taxon>
    </lineage>
</organism>
<keyword evidence="1" id="KW-0812">Transmembrane</keyword>
<evidence type="ECO:0000313" key="3">
    <source>
        <dbReference type="Proteomes" id="UP000181884"/>
    </source>
</evidence>
<dbReference type="AlphaFoldDB" id="A0A1L8RD86"/>
<sequence>MQQEEKFNDWLFRYRYVYRVRRTDKNKRRFLQALVTDIASMREDVRVIEYNQQKKTASRNVYVGNVKKADRIICTYYDTPLAHFGGYRFFDRQVQGKRTTNLIILSSILMILLGLAGTLLYMKLATTAFDLSSLYTWLFIAIFGLYFFALGKVTQGLSRRKNVIRNTSSVLALLRLMEAAGPNTAFAFLDEGTYGDNGLEVLRSSTKKQAQIIYLDSIGANEPLQVIGSGISKGRLAEAGLTATPGNDVTYVISGSVEGAGYELTKTAMKQDLNMENLMTVTALLK</sequence>
<evidence type="ECO:0000313" key="2">
    <source>
        <dbReference type="EMBL" id="OJG17687.1"/>
    </source>
</evidence>
<dbReference type="Proteomes" id="UP000181884">
    <property type="component" value="Unassembled WGS sequence"/>
</dbReference>
<dbReference type="EMBL" id="JXKH01000007">
    <property type="protein sequence ID" value="OJG17687.1"/>
    <property type="molecule type" value="Genomic_DNA"/>
</dbReference>
<keyword evidence="1" id="KW-0472">Membrane</keyword>
<accession>A0A1L8RD86</accession>
<protein>
    <submittedName>
        <fullName evidence="2">Uncharacterized protein</fullName>
    </submittedName>
</protein>
<feature type="transmembrane region" description="Helical" evidence="1">
    <location>
        <begin position="134"/>
        <end position="151"/>
    </location>
</feature>
<evidence type="ECO:0000256" key="1">
    <source>
        <dbReference type="SAM" id="Phobius"/>
    </source>
</evidence>
<dbReference type="STRING" id="214095.RU97_GL002477"/>
<proteinExistence type="predicted"/>
<dbReference type="RefSeq" id="WP_067395413.1">
    <property type="nucleotide sequence ID" value="NZ_JXKH01000007.1"/>
</dbReference>
<gene>
    <name evidence="2" type="ORF">RU97_GL002477</name>
</gene>
<name>A0A1L8RD86_9ENTE</name>
<feature type="transmembrane region" description="Helical" evidence="1">
    <location>
        <begin position="102"/>
        <end position="122"/>
    </location>
</feature>